<proteinExistence type="predicted"/>
<dbReference type="EMBL" id="CM035419">
    <property type="protein sequence ID" value="KAH7415913.1"/>
    <property type="molecule type" value="Genomic_DNA"/>
</dbReference>
<name>A0A8T2TDW5_CERRI</name>
<comment type="caution">
    <text evidence="2">The sequence shown here is derived from an EMBL/GenBank/DDBJ whole genome shotgun (WGS) entry which is preliminary data.</text>
</comment>
<reference evidence="2" key="1">
    <citation type="submission" date="2021-08" db="EMBL/GenBank/DDBJ databases">
        <title>WGS assembly of Ceratopteris richardii.</title>
        <authorList>
            <person name="Marchant D.B."/>
            <person name="Chen G."/>
            <person name="Jenkins J."/>
            <person name="Shu S."/>
            <person name="Leebens-Mack J."/>
            <person name="Grimwood J."/>
            <person name="Schmutz J."/>
            <person name="Soltis P."/>
            <person name="Soltis D."/>
            <person name="Chen Z.-H."/>
        </authorList>
    </citation>
    <scope>NUCLEOTIDE SEQUENCE</scope>
    <source>
        <strain evidence="2">Whitten #5841</strain>
        <tissue evidence="2">Leaf</tissue>
    </source>
</reference>
<feature type="domain" description="Retrovirus-related Pol polyprotein from transposon TNT 1-94-like beta-barrel" evidence="1">
    <location>
        <begin position="9"/>
        <end position="89"/>
    </location>
</feature>
<evidence type="ECO:0000313" key="3">
    <source>
        <dbReference type="Proteomes" id="UP000825935"/>
    </source>
</evidence>
<organism evidence="2 3">
    <name type="scientific">Ceratopteris richardii</name>
    <name type="common">Triangle waterfern</name>
    <dbReference type="NCBI Taxonomy" id="49495"/>
    <lineage>
        <taxon>Eukaryota</taxon>
        <taxon>Viridiplantae</taxon>
        <taxon>Streptophyta</taxon>
        <taxon>Embryophyta</taxon>
        <taxon>Tracheophyta</taxon>
        <taxon>Polypodiopsida</taxon>
        <taxon>Polypodiidae</taxon>
        <taxon>Polypodiales</taxon>
        <taxon>Pteridineae</taxon>
        <taxon>Pteridaceae</taxon>
        <taxon>Parkerioideae</taxon>
        <taxon>Ceratopteris</taxon>
    </lineage>
</organism>
<keyword evidence="3" id="KW-1185">Reference proteome</keyword>
<sequence>MEKANHNEWLLDTGATNHMTPSRFWLEQYSYLNRPVRVYMGDDSFLQAVGIGQLTVTLPTRASIVIKEVYHIPILCRSLISVSAATSSGSHIEFFHGATFQSYFY</sequence>
<protein>
    <recommendedName>
        <fullName evidence="1">Retrovirus-related Pol polyprotein from transposon TNT 1-94-like beta-barrel domain-containing protein</fullName>
    </recommendedName>
</protein>
<dbReference type="OrthoDB" id="2596766at2759"/>
<evidence type="ECO:0000259" key="1">
    <source>
        <dbReference type="Pfam" id="PF22936"/>
    </source>
</evidence>
<dbReference type="Proteomes" id="UP000825935">
    <property type="component" value="Chromosome 14"/>
</dbReference>
<dbReference type="Pfam" id="PF22936">
    <property type="entry name" value="Pol_BBD"/>
    <property type="match status" value="1"/>
</dbReference>
<dbReference type="InterPro" id="IPR054722">
    <property type="entry name" value="PolX-like_BBD"/>
</dbReference>
<accession>A0A8T2TDW5</accession>
<gene>
    <name evidence="2" type="ORF">KP509_14G065900</name>
</gene>
<dbReference type="AlphaFoldDB" id="A0A8T2TDW5"/>
<evidence type="ECO:0000313" key="2">
    <source>
        <dbReference type="EMBL" id="KAH7415913.1"/>
    </source>
</evidence>